<name>A0A9P6VDY0_9HELO</name>
<feature type="region of interest" description="Disordered" evidence="1">
    <location>
        <begin position="1"/>
        <end position="45"/>
    </location>
</feature>
<evidence type="ECO:0000313" key="2">
    <source>
        <dbReference type="EMBL" id="KAG0645334.1"/>
    </source>
</evidence>
<protein>
    <submittedName>
        <fullName evidence="2">Uncharacterized protein</fullName>
    </submittedName>
</protein>
<reference evidence="2" key="1">
    <citation type="submission" date="2019-07" db="EMBL/GenBank/DDBJ databases">
        <title>Hyphodiscus hymeniophilus genome sequencing and assembly.</title>
        <authorList>
            <person name="Kramer G."/>
            <person name="Nodwell J."/>
        </authorList>
    </citation>
    <scope>NUCLEOTIDE SEQUENCE</scope>
    <source>
        <strain evidence="2">ATCC 34498</strain>
    </source>
</reference>
<accession>A0A9P6VDY0</accession>
<organism evidence="2 3">
    <name type="scientific">Hyphodiscus hymeniophilus</name>
    <dbReference type="NCBI Taxonomy" id="353542"/>
    <lineage>
        <taxon>Eukaryota</taxon>
        <taxon>Fungi</taxon>
        <taxon>Dikarya</taxon>
        <taxon>Ascomycota</taxon>
        <taxon>Pezizomycotina</taxon>
        <taxon>Leotiomycetes</taxon>
        <taxon>Helotiales</taxon>
        <taxon>Hyphodiscaceae</taxon>
        <taxon>Hyphodiscus</taxon>
    </lineage>
</organism>
<dbReference type="Proteomes" id="UP000785200">
    <property type="component" value="Unassembled WGS sequence"/>
</dbReference>
<proteinExistence type="predicted"/>
<gene>
    <name evidence="2" type="ORF">D0Z07_8912</name>
</gene>
<comment type="caution">
    <text evidence="2">The sequence shown here is derived from an EMBL/GenBank/DDBJ whole genome shotgun (WGS) entry which is preliminary data.</text>
</comment>
<sequence>MAPRKAKVVKPAPKRISLPKTASQSRKKGPPDYTSQAERKRRQPTCSMASLRNLENEETIEENFTGLFGDSSESHYTWGKTQTEPIAAVRRRSRKVPQFTARDLKGFPRGFFGFSEEVAPEPIIANSPDRSPFLRLPLEVREKIYARSLILKLPIILQHDWKVVENKVFRKRQNNSLIFLCKQINLETTSFLYKNNVFRTILRPPPSTFFHRDVVSIDAKFLPLFRNVILTCEKENYHLGWFEKACESVGKLAEAGAFLDSLTIVTFPQRVGMSSTAVGLEPHPVTFADFFYAGGQLMAEIRKLHCKFLNIVVKKIDLDDMDVTDNHWRVLISVDMRDLHAAEREDGPLFNEESRELARRRAEVVERELLGLKDRFEEVFEDDERAAEEDKCLVLNRDDPIDHGMELAATYFGFDDEVD</sequence>
<dbReference type="AlphaFoldDB" id="A0A9P6VDY0"/>
<evidence type="ECO:0000313" key="3">
    <source>
        <dbReference type="Proteomes" id="UP000785200"/>
    </source>
</evidence>
<evidence type="ECO:0000256" key="1">
    <source>
        <dbReference type="SAM" id="MobiDB-lite"/>
    </source>
</evidence>
<dbReference type="EMBL" id="VNKQ01000019">
    <property type="protein sequence ID" value="KAG0645334.1"/>
    <property type="molecule type" value="Genomic_DNA"/>
</dbReference>
<keyword evidence="3" id="KW-1185">Reference proteome</keyword>
<dbReference type="OrthoDB" id="5413827at2759"/>